<comment type="caution">
    <text evidence="9">The sequence shown here is derived from an EMBL/GenBank/DDBJ whole genome shotgun (WGS) entry which is preliminary data.</text>
</comment>
<dbReference type="InterPro" id="IPR015424">
    <property type="entry name" value="PyrdxlP-dep_Trfase"/>
</dbReference>
<dbReference type="KEGG" id="mhw:ACT01_05535"/>
<dbReference type="InterPro" id="IPR050859">
    <property type="entry name" value="Class-I_PLP-dep_aminotransf"/>
</dbReference>
<dbReference type="EMBL" id="JABAFG010000011">
    <property type="protein sequence ID" value="NME28543.1"/>
    <property type="molecule type" value="Genomic_DNA"/>
</dbReference>
<comment type="subunit">
    <text evidence="3">Homodimer.</text>
</comment>
<dbReference type="GO" id="GO:0008483">
    <property type="term" value="F:transaminase activity"/>
    <property type="evidence" value="ECO:0007669"/>
    <property type="project" value="UniProtKB-KW"/>
</dbReference>
<dbReference type="Gene3D" id="3.40.640.10">
    <property type="entry name" value="Type I PLP-dependent aspartate aminotransferase-like (Major domain)"/>
    <property type="match status" value="1"/>
</dbReference>
<reference evidence="9 10" key="1">
    <citation type="submission" date="2020-04" db="EMBL/GenBank/DDBJ databases">
        <authorList>
            <person name="Hitch T.C.A."/>
            <person name="Wylensek D."/>
            <person name="Clavel T."/>
        </authorList>
    </citation>
    <scope>NUCLEOTIDE SEQUENCE [LARGE SCALE GENOMIC DNA]</scope>
    <source>
        <strain evidence="9 10">Oil-RF-744-FAT-WT-6-1</strain>
    </source>
</reference>
<dbReference type="Proteomes" id="UP000591071">
    <property type="component" value="Unassembled WGS sequence"/>
</dbReference>
<comment type="similarity">
    <text evidence="2">Belongs to the class-I pyridoxal-phosphate-dependent aminotransferase family.</text>
</comment>
<keyword evidence="11" id="KW-1185">Reference proteome</keyword>
<dbReference type="AlphaFoldDB" id="A0A848C1X4"/>
<evidence type="ECO:0000256" key="1">
    <source>
        <dbReference type="ARBA" id="ARBA00001933"/>
    </source>
</evidence>
<dbReference type="Proteomes" id="UP001605989">
    <property type="component" value="Unassembled WGS sequence"/>
</dbReference>
<keyword evidence="4 9" id="KW-0032">Aminotransferase</keyword>
<organism evidence="9 10">
    <name type="scientific">Megasphaera hexanoica</name>
    <dbReference type="NCBI Taxonomy" id="1675036"/>
    <lineage>
        <taxon>Bacteria</taxon>
        <taxon>Bacillati</taxon>
        <taxon>Bacillota</taxon>
        <taxon>Negativicutes</taxon>
        <taxon>Veillonellales</taxon>
        <taxon>Veillonellaceae</taxon>
        <taxon>Megasphaera</taxon>
    </lineage>
</organism>
<evidence type="ECO:0000259" key="7">
    <source>
        <dbReference type="Pfam" id="PF00155"/>
    </source>
</evidence>
<gene>
    <name evidence="8" type="ORF">ACGTZG_11720</name>
    <name evidence="9" type="ORF">HF872_07880</name>
</gene>
<evidence type="ECO:0000313" key="9">
    <source>
        <dbReference type="EMBL" id="NME28543.1"/>
    </source>
</evidence>
<keyword evidence="5 9" id="KW-0808">Transferase</keyword>
<evidence type="ECO:0000256" key="5">
    <source>
        <dbReference type="ARBA" id="ARBA00022679"/>
    </source>
</evidence>
<dbReference type="InterPro" id="IPR004839">
    <property type="entry name" value="Aminotransferase_I/II_large"/>
</dbReference>
<dbReference type="PANTHER" id="PTHR42790:SF19">
    <property type="entry name" value="KYNURENINE_ALPHA-AMINOADIPATE AMINOTRANSFERASE, MITOCHONDRIAL"/>
    <property type="match status" value="1"/>
</dbReference>
<dbReference type="OrthoDB" id="9802328at2"/>
<dbReference type="FunFam" id="3.40.640.10:FF:000053">
    <property type="entry name" value="Aminotransferase, class I"/>
    <property type="match status" value="1"/>
</dbReference>
<dbReference type="EMBL" id="JBIEKR010000011">
    <property type="protein sequence ID" value="MFG6273854.1"/>
    <property type="molecule type" value="Genomic_DNA"/>
</dbReference>
<evidence type="ECO:0000313" key="8">
    <source>
        <dbReference type="EMBL" id="MFG6273854.1"/>
    </source>
</evidence>
<sequence length="399" mass="45111">MEYKFSDLANGLKASEIRELLKLTAQPEIISFAGGLPAPELFPLEELKKVDIAIIDKEGKAAVQYGTTEGYVPLRQHICERMKKSFMVDCGIDEVFITSGSQQGLSFIPQIFINPGDIMLVESPTYLGALNAFKLCGPKFVELPTDDKGVIPEELEKILKQYGDKIRLAYVIPEFQNPTGVTWPIERRKAFMELINQYNFPVIEDDPYGELRYDGDKVPSLKSMDTKGNIIFLGSFSKIMMPGLRVAWMVADPAIIDKCVKYKQAADLQTSSFAQRQVSFFLDMFDIDAHIKDICDLYGKRRTLMLDKMKEYFPAECKFTYPEGGLFTWVELPEGMDAKELMPKVLEKKVAYVPGGAFYPNGGGENHFRMNYSCMPEDKIVEGVKRLGDVLKEEIAKMK</sequence>
<keyword evidence="6" id="KW-0663">Pyridoxal phosphate</keyword>
<protein>
    <submittedName>
        <fullName evidence="9">PLP-dependent aminotransferase family protein</fullName>
    </submittedName>
</protein>
<evidence type="ECO:0000256" key="4">
    <source>
        <dbReference type="ARBA" id="ARBA00022576"/>
    </source>
</evidence>
<dbReference type="Pfam" id="PF00155">
    <property type="entry name" value="Aminotran_1_2"/>
    <property type="match status" value="1"/>
</dbReference>
<dbReference type="PANTHER" id="PTHR42790">
    <property type="entry name" value="AMINOTRANSFERASE"/>
    <property type="match status" value="1"/>
</dbReference>
<evidence type="ECO:0000313" key="11">
    <source>
        <dbReference type="Proteomes" id="UP001605989"/>
    </source>
</evidence>
<dbReference type="RefSeq" id="WP_113855515.1">
    <property type="nucleotide sequence ID" value="NZ_CP011940.1"/>
</dbReference>
<dbReference type="Gene3D" id="3.90.1150.10">
    <property type="entry name" value="Aspartate Aminotransferase, domain 1"/>
    <property type="match status" value="1"/>
</dbReference>
<dbReference type="InterPro" id="IPR015422">
    <property type="entry name" value="PyrdxlP-dep_Trfase_small"/>
</dbReference>
<evidence type="ECO:0000256" key="2">
    <source>
        <dbReference type="ARBA" id="ARBA00007441"/>
    </source>
</evidence>
<proteinExistence type="inferred from homology"/>
<feature type="domain" description="Aminotransferase class I/classII large" evidence="7">
    <location>
        <begin position="53"/>
        <end position="387"/>
    </location>
</feature>
<name>A0A848C1X4_9FIRM</name>
<dbReference type="GO" id="GO:0030170">
    <property type="term" value="F:pyridoxal phosphate binding"/>
    <property type="evidence" value="ECO:0007669"/>
    <property type="project" value="InterPro"/>
</dbReference>
<reference evidence="8 11" key="2">
    <citation type="submission" date="2024-10" db="EMBL/GenBank/DDBJ databases">
        <authorList>
            <person name="Sang B.-I."/>
            <person name="Prabhaharan D."/>
        </authorList>
    </citation>
    <scope>NUCLEOTIDE SEQUENCE [LARGE SCALE GENOMIC DNA]</scope>
    <source>
        <strain evidence="8 11">MH</strain>
    </source>
</reference>
<dbReference type="CDD" id="cd00609">
    <property type="entry name" value="AAT_like"/>
    <property type="match status" value="1"/>
</dbReference>
<dbReference type="SUPFAM" id="SSF53383">
    <property type="entry name" value="PLP-dependent transferases"/>
    <property type="match status" value="1"/>
</dbReference>
<dbReference type="InterPro" id="IPR015421">
    <property type="entry name" value="PyrdxlP-dep_Trfase_major"/>
</dbReference>
<comment type="cofactor">
    <cofactor evidence="1">
        <name>pyridoxal 5'-phosphate</name>
        <dbReference type="ChEBI" id="CHEBI:597326"/>
    </cofactor>
</comment>
<evidence type="ECO:0000256" key="6">
    <source>
        <dbReference type="ARBA" id="ARBA00022898"/>
    </source>
</evidence>
<evidence type="ECO:0000313" key="10">
    <source>
        <dbReference type="Proteomes" id="UP000591071"/>
    </source>
</evidence>
<evidence type="ECO:0000256" key="3">
    <source>
        <dbReference type="ARBA" id="ARBA00011738"/>
    </source>
</evidence>
<dbReference type="GO" id="GO:1901605">
    <property type="term" value="P:alpha-amino acid metabolic process"/>
    <property type="evidence" value="ECO:0007669"/>
    <property type="project" value="TreeGrafter"/>
</dbReference>
<accession>A0A848C1X4</accession>